<keyword evidence="3" id="KW-1185">Reference proteome</keyword>
<protein>
    <submittedName>
        <fullName evidence="2">Uncharacterized protein</fullName>
    </submittedName>
</protein>
<name>I3Y7T6_THIV6</name>
<evidence type="ECO:0000256" key="1">
    <source>
        <dbReference type="SAM" id="Phobius"/>
    </source>
</evidence>
<evidence type="ECO:0000313" key="3">
    <source>
        <dbReference type="Proteomes" id="UP000006062"/>
    </source>
</evidence>
<feature type="transmembrane region" description="Helical" evidence="1">
    <location>
        <begin position="44"/>
        <end position="62"/>
    </location>
</feature>
<sequence length="78" mass="8641">MNLCPKCNPPAWTFAVIFILTSVIAFVTWLMLGLSMTSLLPRAGITSVVFLAVGATFVHYVMSCIKRHCRHDEQSARA</sequence>
<gene>
    <name evidence="2" type="ordered locus">Thivi_1023</name>
</gene>
<dbReference type="eggNOG" id="ENOG503381U">
    <property type="taxonomic scope" value="Bacteria"/>
</dbReference>
<dbReference type="Proteomes" id="UP000006062">
    <property type="component" value="Chromosome"/>
</dbReference>
<accession>I3Y7T6</accession>
<dbReference type="RefSeq" id="WP_014777539.1">
    <property type="nucleotide sequence ID" value="NC_018012.1"/>
</dbReference>
<dbReference type="HOGENOM" id="CLU_197658_0_0_6"/>
<keyword evidence="1" id="KW-1133">Transmembrane helix</keyword>
<proteinExistence type="predicted"/>
<keyword evidence="1" id="KW-0472">Membrane</keyword>
<dbReference type="AlphaFoldDB" id="I3Y7T6"/>
<reference evidence="2 3" key="1">
    <citation type="submission" date="2012-06" db="EMBL/GenBank/DDBJ databases">
        <title>Complete sequence of Thiocystis violascens DSM 198.</title>
        <authorList>
            <consortium name="US DOE Joint Genome Institute"/>
            <person name="Lucas S."/>
            <person name="Han J."/>
            <person name="Lapidus A."/>
            <person name="Cheng J.-F."/>
            <person name="Goodwin L."/>
            <person name="Pitluck S."/>
            <person name="Peters L."/>
            <person name="Ovchinnikova G."/>
            <person name="Teshima H."/>
            <person name="Detter J.C."/>
            <person name="Han C."/>
            <person name="Tapia R."/>
            <person name="Land M."/>
            <person name="Hauser L."/>
            <person name="Kyrpides N."/>
            <person name="Ivanova N."/>
            <person name="Pagani I."/>
            <person name="Vogl K."/>
            <person name="Liu Z."/>
            <person name="Frigaard N.-U."/>
            <person name="Bryant D."/>
            <person name="Woyke T."/>
        </authorList>
    </citation>
    <scope>NUCLEOTIDE SEQUENCE [LARGE SCALE GENOMIC DNA]</scope>
    <source>
        <strain evidence="3">ATCC 17096 / DSM 198 / 6111</strain>
    </source>
</reference>
<organism evidence="2 3">
    <name type="scientific">Thiocystis violascens (strain ATCC 17096 / DSM 198 / 6111)</name>
    <name type="common">Chromatium violascens</name>
    <dbReference type="NCBI Taxonomy" id="765911"/>
    <lineage>
        <taxon>Bacteria</taxon>
        <taxon>Pseudomonadati</taxon>
        <taxon>Pseudomonadota</taxon>
        <taxon>Gammaproteobacteria</taxon>
        <taxon>Chromatiales</taxon>
        <taxon>Chromatiaceae</taxon>
        <taxon>Thiocystis</taxon>
    </lineage>
</organism>
<feature type="transmembrane region" description="Helical" evidence="1">
    <location>
        <begin position="12"/>
        <end position="32"/>
    </location>
</feature>
<dbReference type="OrthoDB" id="5771900at2"/>
<dbReference type="KEGG" id="tvi:Thivi_1023"/>
<evidence type="ECO:0000313" key="2">
    <source>
        <dbReference type="EMBL" id="AFL73054.1"/>
    </source>
</evidence>
<keyword evidence="1" id="KW-0812">Transmembrane</keyword>
<dbReference type="EMBL" id="CP003154">
    <property type="protein sequence ID" value="AFL73054.1"/>
    <property type="molecule type" value="Genomic_DNA"/>
</dbReference>